<evidence type="ECO:0000313" key="3">
    <source>
        <dbReference type="Proteomes" id="UP000070096"/>
    </source>
</evidence>
<reference evidence="2 3" key="1">
    <citation type="submission" date="2016-01" db="EMBL/GenBank/DDBJ databases">
        <title>Highly variable Streptococcus oralis are common among viridans streptococci isolated from primates.</title>
        <authorList>
            <person name="Denapaite D."/>
            <person name="Rieger M."/>
            <person name="Koendgen S."/>
            <person name="Brueckner R."/>
            <person name="Ochigava I."/>
            <person name="Kappeler P."/>
            <person name="Maetz-Rensing K."/>
            <person name="Leendertz F."/>
            <person name="Hakenbeck R."/>
        </authorList>
    </citation>
    <scope>NUCLEOTIDE SEQUENCE [LARGE SCALE GENOMIC DNA]</scope>
    <source>
        <strain evidence="2 3">DD07</strain>
    </source>
</reference>
<sequence length="239" mass="27264">MISLIQFKQVLRNKRFILFTLFIPVTWYMILNNLQGDMMPNILLSIAVFIGVIGNSLATFSKRISSEIEFYKLESSFSNYSIVNYLLSQSLVQVLLNGLIFAVVTLVATIFFRLPFSNLLIYQFILLMFMGMYFSFIGFVIGVRVDSKVIDTISFPIIVLASITIIPFSHLAVESDFVNTVSTIQKIFPGYYYSQIVNSLVTSKEIQITDILLFVITIVIDLLPLYLLIPDKKSLKMNK</sequence>
<proteinExistence type="predicted"/>
<feature type="transmembrane region" description="Helical" evidence="1">
    <location>
        <begin position="12"/>
        <end position="30"/>
    </location>
</feature>
<accession>A0A139N5J5</accession>
<dbReference type="EMBL" id="LQRC01000190">
    <property type="protein sequence ID" value="KXT71308.1"/>
    <property type="molecule type" value="Genomic_DNA"/>
</dbReference>
<dbReference type="AlphaFoldDB" id="A0A139N5J5"/>
<gene>
    <name evidence="2" type="ORF">SGODD07_01258</name>
</gene>
<dbReference type="PATRIC" id="fig|1302.21.peg.1409"/>
<protein>
    <submittedName>
        <fullName evidence="2">Uncharacterized protein</fullName>
    </submittedName>
</protein>
<organism evidence="2 3">
    <name type="scientific">Streptococcus gordonii</name>
    <dbReference type="NCBI Taxonomy" id="1302"/>
    <lineage>
        <taxon>Bacteria</taxon>
        <taxon>Bacillati</taxon>
        <taxon>Bacillota</taxon>
        <taxon>Bacilli</taxon>
        <taxon>Lactobacillales</taxon>
        <taxon>Streptococcaceae</taxon>
        <taxon>Streptococcus</taxon>
    </lineage>
</organism>
<feature type="transmembrane region" description="Helical" evidence="1">
    <location>
        <begin position="153"/>
        <end position="173"/>
    </location>
</feature>
<feature type="transmembrane region" description="Helical" evidence="1">
    <location>
        <begin position="94"/>
        <end position="114"/>
    </location>
</feature>
<keyword evidence="1" id="KW-0472">Membrane</keyword>
<feature type="transmembrane region" description="Helical" evidence="1">
    <location>
        <begin position="211"/>
        <end position="229"/>
    </location>
</feature>
<feature type="transmembrane region" description="Helical" evidence="1">
    <location>
        <begin position="120"/>
        <end position="141"/>
    </location>
</feature>
<evidence type="ECO:0000256" key="1">
    <source>
        <dbReference type="SAM" id="Phobius"/>
    </source>
</evidence>
<dbReference type="Proteomes" id="UP000070096">
    <property type="component" value="Unassembled WGS sequence"/>
</dbReference>
<evidence type="ECO:0000313" key="2">
    <source>
        <dbReference type="EMBL" id="KXT71308.1"/>
    </source>
</evidence>
<feature type="transmembrane region" description="Helical" evidence="1">
    <location>
        <begin position="42"/>
        <end position="60"/>
    </location>
</feature>
<keyword evidence="1" id="KW-0812">Transmembrane</keyword>
<keyword evidence="1" id="KW-1133">Transmembrane helix</keyword>
<comment type="caution">
    <text evidence="2">The sequence shown here is derived from an EMBL/GenBank/DDBJ whole genome shotgun (WGS) entry which is preliminary data.</text>
</comment>
<name>A0A139N5J5_STRGN</name>